<evidence type="ECO:0000256" key="5">
    <source>
        <dbReference type="ARBA" id="ARBA00023239"/>
    </source>
</evidence>
<dbReference type="GO" id="GO:0033990">
    <property type="term" value="F:ectoine synthase activity"/>
    <property type="evidence" value="ECO:0007669"/>
    <property type="project" value="UniProtKB-EC"/>
</dbReference>
<comment type="function">
    <text evidence="8">Catalyzes the circularization of gamma-N-acetyl-alpha,gamma-diaminobutyric acid (ADABA) to ectoine (1,4,5,6-tetrahydro-2-methyl-4-pyrimidine carboxylic acid), which is an excellent osmoprotectant.</text>
</comment>
<comment type="pathway">
    <text evidence="1 8">Amine and polyamine biosynthesis; ectoine biosynthesis; L-ectoine from L-aspartate 4-semialdehyde: step 3/3.</text>
</comment>
<name>A0A6N8FJA7_9BACI</name>
<evidence type="ECO:0000256" key="7">
    <source>
        <dbReference type="ARBA" id="ARBA00048714"/>
    </source>
</evidence>
<dbReference type="CDD" id="cd06978">
    <property type="entry name" value="cupin_EctC"/>
    <property type="match status" value="1"/>
</dbReference>
<keyword evidence="5 8" id="KW-0456">Lyase</keyword>
<dbReference type="AlphaFoldDB" id="A0A6N8FJA7"/>
<accession>A0A6N8FJA7</accession>
<dbReference type="Proteomes" id="UP000469125">
    <property type="component" value="Unassembled WGS sequence"/>
</dbReference>
<evidence type="ECO:0000256" key="3">
    <source>
        <dbReference type="ARBA" id="ARBA00013192"/>
    </source>
</evidence>
<reference evidence="9 10" key="1">
    <citation type="submission" date="2019-11" db="EMBL/GenBank/DDBJ databases">
        <authorList>
            <person name="Li X."/>
        </authorList>
    </citation>
    <scope>NUCLEOTIDE SEQUENCE [LARGE SCALE GENOMIC DNA]</scope>
    <source>
        <strain evidence="9 10">L9</strain>
    </source>
</reference>
<dbReference type="EMBL" id="WOCA01000002">
    <property type="protein sequence ID" value="MUK87428.1"/>
    <property type="molecule type" value="Genomic_DNA"/>
</dbReference>
<dbReference type="PANTHER" id="PTHR39289">
    <property type="match status" value="1"/>
</dbReference>
<dbReference type="Gene3D" id="2.60.120.10">
    <property type="entry name" value="Jelly Rolls"/>
    <property type="match status" value="1"/>
</dbReference>
<gene>
    <name evidence="8" type="primary">ectC</name>
    <name evidence="9" type="ORF">GMD78_03310</name>
</gene>
<dbReference type="NCBIfam" id="NF009806">
    <property type="entry name" value="PRK13290.1"/>
    <property type="match status" value="1"/>
</dbReference>
<evidence type="ECO:0000256" key="4">
    <source>
        <dbReference type="ARBA" id="ARBA00019707"/>
    </source>
</evidence>
<dbReference type="EC" id="4.2.1.108" evidence="3 8"/>
<evidence type="ECO:0000313" key="10">
    <source>
        <dbReference type="Proteomes" id="UP000469125"/>
    </source>
</evidence>
<dbReference type="InterPro" id="IPR010462">
    <property type="entry name" value="Ectoine_synth"/>
</dbReference>
<evidence type="ECO:0000313" key="9">
    <source>
        <dbReference type="EMBL" id="MUK87428.1"/>
    </source>
</evidence>
<organism evidence="9 10">
    <name type="scientific">Ornithinibacillus caprae</name>
    <dbReference type="NCBI Taxonomy" id="2678566"/>
    <lineage>
        <taxon>Bacteria</taxon>
        <taxon>Bacillati</taxon>
        <taxon>Bacillota</taxon>
        <taxon>Bacilli</taxon>
        <taxon>Bacillales</taxon>
        <taxon>Bacillaceae</taxon>
        <taxon>Ornithinibacillus</taxon>
    </lineage>
</organism>
<dbReference type="GO" id="GO:0019491">
    <property type="term" value="P:ectoine biosynthetic process"/>
    <property type="evidence" value="ECO:0007669"/>
    <property type="project" value="UniProtKB-UniRule"/>
</dbReference>
<dbReference type="HAMAP" id="MF_01255">
    <property type="entry name" value="Ectoine_synth"/>
    <property type="match status" value="1"/>
</dbReference>
<evidence type="ECO:0000256" key="2">
    <source>
        <dbReference type="ARBA" id="ARBA00009637"/>
    </source>
</evidence>
<evidence type="ECO:0000256" key="1">
    <source>
        <dbReference type="ARBA" id="ARBA00005181"/>
    </source>
</evidence>
<evidence type="ECO:0000256" key="8">
    <source>
        <dbReference type="HAMAP-Rule" id="MF_01255"/>
    </source>
</evidence>
<comment type="caution">
    <text evidence="9">The sequence shown here is derived from an EMBL/GenBank/DDBJ whole genome shotgun (WGS) entry which is preliminary data.</text>
</comment>
<keyword evidence="10" id="KW-1185">Reference proteome</keyword>
<sequence length="133" mass="15330">MIVRKLEDVLNTKYDVSGDNWRSRRILLKSDGMGYSLNDTIVKKGTETYIWYKHHLEACYCIEGEGELEVADDEGNKTGEIYKIEPGTVYALNKHERHYLRATTADMRLICVFNPPLTGKEVHDEEGTYQVVE</sequence>
<comment type="catalytic activity">
    <reaction evidence="7 8">
        <text>(2S)-4-acetamido-2-aminobutanoate = L-ectoine + H2O</text>
        <dbReference type="Rhea" id="RHEA:17281"/>
        <dbReference type="ChEBI" id="CHEBI:15377"/>
        <dbReference type="ChEBI" id="CHEBI:58515"/>
        <dbReference type="ChEBI" id="CHEBI:58929"/>
        <dbReference type="EC" id="4.2.1.108"/>
    </reaction>
</comment>
<dbReference type="InterPro" id="IPR011051">
    <property type="entry name" value="RmlC_Cupin_sf"/>
</dbReference>
<dbReference type="Pfam" id="PF06339">
    <property type="entry name" value="Ectoine_synth"/>
    <property type="match status" value="1"/>
</dbReference>
<dbReference type="SUPFAM" id="SSF51182">
    <property type="entry name" value="RmlC-like cupins"/>
    <property type="match status" value="1"/>
</dbReference>
<proteinExistence type="inferred from homology"/>
<dbReference type="PANTHER" id="PTHR39289:SF1">
    <property type="entry name" value="L-ECTOINE SYNTHASE"/>
    <property type="match status" value="1"/>
</dbReference>
<dbReference type="InterPro" id="IPR014710">
    <property type="entry name" value="RmlC-like_jellyroll"/>
</dbReference>
<evidence type="ECO:0000256" key="6">
    <source>
        <dbReference type="ARBA" id="ARBA00033271"/>
    </source>
</evidence>
<dbReference type="RefSeq" id="WP_155667109.1">
    <property type="nucleotide sequence ID" value="NZ_WOCA01000002.1"/>
</dbReference>
<protein>
    <recommendedName>
        <fullName evidence="4 8">L-ectoine synthase</fullName>
        <ecNumber evidence="3 8">4.2.1.108</ecNumber>
    </recommendedName>
    <alternativeName>
        <fullName evidence="6 8">N-acetyldiaminobutyrate dehydratase</fullName>
    </alternativeName>
</protein>
<comment type="similarity">
    <text evidence="2 8">Belongs to the ectoine synthase family.</text>
</comment>
<dbReference type="UniPathway" id="UPA00067">
    <property type="reaction ID" value="UER00123"/>
</dbReference>